<proteinExistence type="predicted"/>
<dbReference type="STRING" id="1157962.A0A250WU37"/>
<keyword evidence="3" id="KW-1185">Reference proteome</keyword>
<evidence type="ECO:0000313" key="3">
    <source>
        <dbReference type="Proteomes" id="UP000232323"/>
    </source>
</evidence>
<comment type="caution">
    <text evidence="2">The sequence shown here is derived from an EMBL/GenBank/DDBJ whole genome shotgun (WGS) entry which is preliminary data.</text>
</comment>
<reference evidence="2 3" key="1">
    <citation type="submission" date="2017-08" db="EMBL/GenBank/DDBJ databases">
        <title>Acidophilic green algal genome provides insights into adaptation to an acidic environment.</title>
        <authorList>
            <person name="Hirooka S."/>
            <person name="Hirose Y."/>
            <person name="Kanesaki Y."/>
            <person name="Higuchi S."/>
            <person name="Fujiwara T."/>
            <person name="Onuma R."/>
            <person name="Era A."/>
            <person name="Ohbayashi R."/>
            <person name="Uzuka A."/>
            <person name="Nozaki H."/>
            <person name="Yoshikawa H."/>
            <person name="Miyagishima S.Y."/>
        </authorList>
    </citation>
    <scope>NUCLEOTIDE SEQUENCE [LARGE SCALE GENOMIC DNA]</scope>
    <source>
        <strain evidence="2 3">NIES-2499</strain>
    </source>
</reference>
<feature type="region of interest" description="Disordered" evidence="1">
    <location>
        <begin position="413"/>
        <end position="471"/>
    </location>
</feature>
<feature type="region of interest" description="Disordered" evidence="1">
    <location>
        <begin position="212"/>
        <end position="246"/>
    </location>
</feature>
<dbReference type="EMBL" id="BEGY01000006">
    <property type="protein sequence ID" value="GAX74266.1"/>
    <property type="molecule type" value="Genomic_DNA"/>
</dbReference>
<evidence type="ECO:0000313" key="2">
    <source>
        <dbReference type="EMBL" id="GAX74266.1"/>
    </source>
</evidence>
<feature type="compositionally biased region" description="Polar residues" evidence="1">
    <location>
        <begin position="140"/>
        <end position="152"/>
    </location>
</feature>
<dbReference type="Proteomes" id="UP000232323">
    <property type="component" value="Unassembled WGS sequence"/>
</dbReference>
<sequence>MMPAFPILVSGIFVLSYASAFSFLFITAGHSAGDATLLSVMRGVEVPSNISALNALLLPLENALKPANLSDYNIPESMPFPSPGLQSDPSPTTIQPPATPPHAPHLENVSSSSVIAELSPLKSQISDPSSFPAAELPTHPTDTSSTDGTQSMPPLIVSPAPIQVHSPLLFTPPLFPMPRTAAPSLSSPFLPSPKESPAPLPVTAATLDAPLSVSSQSHQSTTPSMPAPSAHPPSNPTLSIPPPTFNAMAPTPIITSPVLASPEDSLSTPTPPNMNPLPYFLQPLPPPVQHQPVDLPLSTILPPHPHSFLLPASSSPLESATHQPLEPIIDSNSEFPSPPLPSAPSSPFQQLYLLTLQPPDVTGAADPPLPLSAGDNDGIQHTLPTHFNISDQQPFFDNTNAPVPHVVLLSPEQSPTSNITSQSVSNVMNPPPRPISSSNMQPPLPTASQSAVPFESGNSLSNQPSPHMNRQPWLYQCCLPQ</sequence>
<organism evidence="2 3">
    <name type="scientific">Chlamydomonas eustigma</name>
    <dbReference type="NCBI Taxonomy" id="1157962"/>
    <lineage>
        <taxon>Eukaryota</taxon>
        <taxon>Viridiplantae</taxon>
        <taxon>Chlorophyta</taxon>
        <taxon>core chlorophytes</taxon>
        <taxon>Chlorophyceae</taxon>
        <taxon>CS clade</taxon>
        <taxon>Chlamydomonadales</taxon>
        <taxon>Chlamydomonadaceae</taxon>
        <taxon>Chlamydomonas</taxon>
    </lineage>
</organism>
<gene>
    <name evidence="2" type="ORF">CEUSTIGMA_g1715.t1</name>
</gene>
<dbReference type="AlphaFoldDB" id="A0A250WU37"/>
<accession>A0A250WU37</accession>
<evidence type="ECO:0000256" key="1">
    <source>
        <dbReference type="SAM" id="MobiDB-lite"/>
    </source>
</evidence>
<name>A0A250WU37_9CHLO</name>
<feature type="region of interest" description="Disordered" evidence="1">
    <location>
        <begin position="123"/>
        <end position="157"/>
    </location>
</feature>
<feature type="compositionally biased region" description="Pro residues" evidence="1">
    <location>
        <begin position="225"/>
        <end position="244"/>
    </location>
</feature>
<feature type="compositionally biased region" description="Polar residues" evidence="1">
    <location>
        <begin position="435"/>
        <end position="468"/>
    </location>
</feature>
<protein>
    <submittedName>
        <fullName evidence="2">Uncharacterized protein</fullName>
    </submittedName>
</protein>
<feature type="compositionally biased region" description="Polar residues" evidence="1">
    <location>
        <begin position="413"/>
        <end position="428"/>
    </location>
</feature>
<feature type="region of interest" description="Disordered" evidence="1">
    <location>
        <begin position="75"/>
        <end position="107"/>
    </location>
</feature>
<feature type="compositionally biased region" description="Polar residues" evidence="1">
    <location>
        <begin position="84"/>
        <end position="96"/>
    </location>
</feature>